<evidence type="ECO:0000313" key="2">
    <source>
        <dbReference type="EMBL" id="RKI11772.1"/>
    </source>
</evidence>
<reference evidence="2 3" key="1">
    <citation type="submission" date="2018-09" db="EMBL/GenBank/DDBJ databases">
        <authorList>
            <person name="Livingstone P.G."/>
            <person name="Whitworth D.E."/>
        </authorList>
    </citation>
    <scope>NUCLEOTIDE SEQUENCE [LARGE SCALE GENOMIC DNA]</scope>
    <source>
        <strain evidence="2 3">CA031B</strain>
    </source>
</reference>
<organism evidence="2 3">
    <name type="scientific">Corallococcus praedator</name>
    <dbReference type="NCBI Taxonomy" id="2316724"/>
    <lineage>
        <taxon>Bacteria</taxon>
        <taxon>Pseudomonadati</taxon>
        <taxon>Myxococcota</taxon>
        <taxon>Myxococcia</taxon>
        <taxon>Myxococcales</taxon>
        <taxon>Cystobacterineae</taxon>
        <taxon>Myxococcaceae</taxon>
        <taxon>Corallococcus</taxon>
    </lineage>
</organism>
<keyword evidence="1" id="KW-1133">Transmembrane helix</keyword>
<evidence type="ECO:0000313" key="3">
    <source>
        <dbReference type="Proteomes" id="UP000278907"/>
    </source>
</evidence>
<keyword evidence="1" id="KW-0812">Transmembrane</keyword>
<sequence length="78" mass="7565">MGFQGITTTVTRGTRMGKAAGAMGLVFMVGTSVVGLMGAAMGSSIEAGVLGMVGLALYGGSALLNGKAEEPTGVAKQA</sequence>
<dbReference type="Proteomes" id="UP000278907">
    <property type="component" value="Unassembled WGS sequence"/>
</dbReference>
<protein>
    <recommendedName>
        <fullName evidence="4">MFS transporter</fullName>
    </recommendedName>
</protein>
<evidence type="ECO:0008006" key="4">
    <source>
        <dbReference type="Google" id="ProtNLM"/>
    </source>
</evidence>
<accession>A0ABX9QNM0</accession>
<keyword evidence="3" id="KW-1185">Reference proteome</keyword>
<comment type="caution">
    <text evidence="2">The sequence shown here is derived from an EMBL/GenBank/DDBJ whole genome shotgun (WGS) entry which is preliminary data.</text>
</comment>
<feature type="transmembrane region" description="Helical" evidence="1">
    <location>
        <begin position="47"/>
        <end position="66"/>
    </location>
</feature>
<keyword evidence="1" id="KW-0472">Membrane</keyword>
<name>A0ABX9QNM0_9BACT</name>
<feature type="transmembrane region" description="Helical" evidence="1">
    <location>
        <begin position="20"/>
        <end position="41"/>
    </location>
</feature>
<evidence type="ECO:0000256" key="1">
    <source>
        <dbReference type="SAM" id="Phobius"/>
    </source>
</evidence>
<gene>
    <name evidence="2" type="ORF">D7Y13_10615</name>
</gene>
<dbReference type="EMBL" id="RAWI01000058">
    <property type="protein sequence ID" value="RKI11772.1"/>
    <property type="molecule type" value="Genomic_DNA"/>
</dbReference>
<proteinExistence type="predicted"/>